<sequence>MQPGATPPDKNAVDHVREAAEQDVAGRDGDAALFSASDLHSDEQDPDTRPVAAAPESKEANVKPTGAPHRRRSTAGSGGGSSSAAKKQTATPSTSTTPALDPADELEVRLARMQFFRGAYTRRGINLERHFHPEPLLVTDLDLLSFEFTARLTLSKTIGEAKSGTGKSAPKPLDRAIWVAGLKQLVDADGGIVLTALRPSVRVRETVRDLGVTAISVDDLDRWEKTHLTPGLEDVGAHGPTAFAVDIHARKTVKGEPELERVYWFLRSEVWFLDSWLATKRLIGGLAVLRRYWTPEVEDDQALALRWMYAETLSILTFHLVVLVGRFQAFDHRDWQTIASDRLAEGAVPATNQRALADAFDKYLSHVLGELRAPATMSVETMGAFHPTPPDWTDSLIELLNRLEALPGLAELPRHTDLTIVERVVHRRHVDAEALAAVSTRDPEEFARMRRQVAAFLRGAVELPDAIDKAMTS</sequence>
<feature type="compositionally biased region" description="Basic and acidic residues" evidence="1">
    <location>
        <begin position="39"/>
        <end position="48"/>
    </location>
</feature>
<accession>A0AB34XLB8</accession>
<feature type="compositionally biased region" description="Low complexity" evidence="1">
    <location>
        <begin position="82"/>
        <end position="99"/>
    </location>
</feature>
<comment type="caution">
    <text evidence="2">The sequence shown here is derived from an EMBL/GenBank/DDBJ whole genome shotgun (WGS) entry which is preliminary data.</text>
</comment>
<dbReference type="Proteomes" id="UP000076612">
    <property type="component" value="Unassembled WGS sequence"/>
</dbReference>
<evidence type="ECO:0000313" key="2">
    <source>
        <dbReference type="EMBL" id="KZE09989.1"/>
    </source>
</evidence>
<gene>
    <name evidence="2" type="ORF">AVW13_03535</name>
</gene>
<proteinExistence type="predicted"/>
<evidence type="ECO:0000256" key="1">
    <source>
        <dbReference type="SAM" id="MobiDB-lite"/>
    </source>
</evidence>
<dbReference type="EMBL" id="LQQR01000078">
    <property type="protein sequence ID" value="KZE09989.1"/>
    <property type="molecule type" value="Genomic_DNA"/>
</dbReference>
<protein>
    <submittedName>
        <fullName evidence="2">Uncharacterized protein</fullName>
    </submittedName>
</protein>
<dbReference type="AlphaFoldDB" id="A0AB34XLB8"/>
<organism evidence="2 3">
    <name type="scientific">Brevibacterium casei</name>
    <dbReference type="NCBI Taxonomy" id="33889"/>
    <lineage>
        <taxon>Bacteria</taxon>
        <taxon>Bacillati</taxon>
        <taxon>Actinomycetota</taxon>
        <taxon>Actinomycetes</taxon>
        <taxon>Micrococcales</taxon>
        <taxon>Brevibacteriaceae</taxon>
        <taxon>Brevibacterium</taxon>
    </lineage>
</organism>
<name>A0AB34XLB8_9MICO</name>
<feature type="compositionally biased region" description="Basic and acidic residues" evidence="1">
    <location>
        <begin position="11"/>
        <end position="30"/>
    </location>
</feature>
<reference evidence="3" key="1">
    <citation type="submission" date="2016-01" db="EMBL/GenBank/DDBJ databases">
        <title>Draft genome of Chromobacterium sp. F49.</title>
        <authorList>
            <person name="Hong K.W."/>
        </authorList>
    </citation>
    <scope>NUCLEOTIDE SEQUENCE [LARGE SCALE GENOMIC DNA]</scope>
    <source>
        <strain evidence="3">M40</strain>
    </source>
</reference>
<dbReference type="RefSeq" id="WP_063250995.1">
    <property type="nucleotide sequence ID" value="NZ_JABAHH010000015.1"/>
</dbReference>
<evidence type="ECO:0000313" key="3">
    <source>
        <dbReference type="Proteomes" id="UP000076612"/>
    </source>
</evidence>
<feature type="region of interest" description="Disordered" evidence="1">
    <location>
        <begin position="1"/>
        <end position="103"/>
    </location>
</feature>